<keyword evidence="2" id="KW-1185">Reference proteome</keyword>
<dbReference type="AlphaFoldDB" id="A0ABD3PXC5"/>
<name>A0ABD3PXC5_9STRA</name>
<evidence type="ECO:0000313" key="2">
    <source>
        <dbReference type="Proteomes" id="UP001530400"/>
    </source>
</evidence>
<proteinExistence type="predicted"/>
<accession>A0ABD3PXC5</accession>
<organism evidence="1 2">
    <name type="scientific">Cyclotella atomus</name>
    <dbReference type="NCBI Taxonomy" id="382360"/>
    <lineage>
        <taxon>Eukaryota</taxon>
        <taxon>Sar</taxon>
        <taxon>Stramenopiles</taxon>
        <taxon>Ochrophyta</taxon>
        <taxon>Bacillariophyta</taxon>
        <taxon>Coscinodiscophyceae</taxon>
        <taxon>Thalassiosirophycidae</taxon>
        <taxon>Stephanodiscales</taxon>
        <taxon>Stephanodiscaceae</taxon>
        <taxon>Cyclotella</taxon>
    </lineage>
</organism>
<gene>
    <name evidence="1" type="ORF">ACHAWO_002380</name>
</gene>
<protein>
    <submittedName>
        <fullName evidence="1">Uncharacterized protein</fullName>
    </submittedName>
</protein>
<dbReference type="Proteomes" id="UP001530400">
    <property type="component" value="Unassembled WGS sequence"/>
</dbReference>
<sequence>MVVRLVRCDTLRVVCCERREKRGEREERVIELQDRYHMVPPAPSLPYPVLSYKATGDSSLSFSTHASSRLTSDSIP</sequence>
<comment type="caution">
    <text evidence="1">The sequence shown here is derived from an EMBL/GenBank/DDBJ whole genome shotgun (WGS) entry which is preliminary data.</text>
</comment>
<evidence type="ECO:0000313" key="1">
    <source>
        <dbReference type="EMBL" id="KAL3792775.1"/>
    </source>
</evidence>
<dbReference type="EMBL" id="JALLPJ020000421">
    <property type="protein sequence ID" value="KAL3792775.1"/>
    <property type="molecule type" value="Genomic_DNA"/>
</dbReference>
<reference evidence="1 2" key="1">
    <citation type="submission" date="2024-10" db="EMBL/GenBank/DDBJ databases">
        <title>Updated reference genomes for cyclostephanoid diatoms.</title>
        <authorList>
            <person name="Roberts W.R."/>
            <person name="Alverson A.J."/>
        </authorList>
    </citation>
    <scope>NUCLEOTIDE SEQUENCE [LARGE SCALE GENOMIC DNA]</scope>
    <source>
        <strain evidence="1 2">AJA010-31</strain>
    </source>
</reference>